<evidence type="ECO:0000313" key="1">
    <source>
        <dbReference type="EMBL" id="OGK74192.1"/>
    </source>
</evidence>
<reference evidence="1 2" key="1">
    <citation type="journal article" date="2016" name="Nat. Commun.">
        <title>Thousands of microbial genomes shed light on interconnected biogeochemical processes in an aquifer system.</title>
        <authorList>
            <person name="Anantharaman K."/>
            <person name="Brown C.T."/>
            <person name="Hug L.A."/>
            <person name="Sharon I."/>
            <person name="Castelle C.J."/>
            <person name="Probst A.J."/>
            <person name="Thomas B.C."/>
            <person name="Singh A."/>
            <person name="Wilkins M.J."/>
            <person name="Karaoz U."/>
            <person name="Brodie E.L."/>
            <person name="Williams K.H."/>
            <person name="Hubbard S.S."/>
            <person name="Banfield J.F."/>
        </authorList>
    </citation>
    <scope>NUCLEOTIDE SEQUENCE [LARGE SCALE GENOMIC DNA]</scope>
</reference>
<protein>
    <recommendedName>
        <fullName evidence="3">Nudix hydrolase domain-containing protein</fullName>
    </recommendedName>
</protein>
<dbReference type="InterPro" id="IPR015797">
    <property type="entry name" value="NUDIX_hydrolase-like_dom_sf"/>
</dbReference>
<dbReference type="EMBL" id="MGBR01000001">
    <property type="protein sequence ID" value="OGK74192.1"/>
    <property type="molecule type" value="Genomic_DNA"/>
</dbReference>
<organism evidence="1 2">
    <name type="scientific">Candidatus Roizmanbacteria bacterium RIFOXYD1_FULL_38_12</name>
    <dbReference type="NCBI Taxonomy" id="1802093"/>
    <lineage>
        <taxon>Bacteria</taxon>
        <taxon>Candidatus Roizmaniibacteriota</taxon>
    </lineage>
</organism>
<dbReference type="GO" id="GO:0009240">
    <property type="term" value="P:isopentenyl diphosphate biosynthetic process"/>
    <property type="evidence" value="ECO:0007669"/>
    <property type="project" value="TreeGrafter"/>
</dbReference>
<dbReference type="Proteomes" id="UP000177050">
    <property type="component" value="Unassembled WGS sequence"/>
</dbReference>
<dbReference type="AlphaFoldDB" id="A0A1F7L216"/>
<dbReference type="PANTHER" id="PTHR10885">
    <property type="entry name" value="ISOPENTENYL-DIPHOSPHATE DELTA-ISOMERASE"/>
    <property type="match status" value="1"/>
</dbReference>
<comment type="caution">
    <text evidence="1">The sequence shown here is derived from an EMBL/GenBank/DDBJ whole genome shotgun (WGS) entry which is preliminary data.</text>
</comment>
<dbReference type="Gene3D" id="3.90.79.10">
    <property type="entry name" value="Nucleoside Triphosphate Pyrophosphohydrolase"/>
    <property type="match status" value="1"/>
</dbReference>
<dbReference type="PANTHER" id="PTHR10885:SF0">
    <property type="entry name" value="ISOPENTENYL-DIPHOSPHATE DELTA-ISOMERASE"/>
    <property type="match status" value="1"/>
</dbReference>
<dbReference type="GO" id="GO:0005737">
    <property type="term" value="C:cytoplasm"/>
    <property type="evidence" value="ECO:0007669"/>
    <property type="project" value="TreeGrafter"/>
</dbReference>
<dbReference type="GO" id="GO:0004452">
    <property type="term" value="F:isopentenyl-diphosphate delta-isomerase activity"/>
    <property type="evidence" value="ECO:0007669"/>
    <property type="project" value="TreeGrafter"/>
</dbReference>
<proteinExistence type="predicted"/>
<gene>
    <name evidence="1" type="ORF">A3K52_05500</name>
</gene>
<dbReference type="SUPFAM" id="SSF55811">
    <property type="entry name" value="Nudix"/>
    <property type="match status" value="1"/>
</dbReference>
<name>A0A1F7L216_9BACT</name>
<evidence type="ECO:0008006" key="3">
    <source>
        <dbReference type="Google" id="ProtNLM"/>
    </source>
</evidence>
<evidence type="ECO:0000313" key="2">
    <source>
        <dbReference type="Proteomes" id="UP000177050"/>
    </source>
</evidence>
<sequence>MNTYYREKQFLAIVDRNDNIIGKQEKWEAHKKGVLHRGYTAILTYHNDVVLQHRKHPLFNGVFDMTFSSHQLYQSDSLQSDEDALKDGLLREWGVDMKEIVSKPRLIDKIYYEAHDPKSNYIEHEIDYIFLAELKDVPHPNLQFAYGYELVAKKEIKKRIYELTAKPAPWIEEFFKRRAIGELFAI</sequence>
<accession>A0A1F7L216</accession>